<sequence>MKRLKLLVSLIVTVLAFLRLSVPWYHAKNLAPSIEVHFLDVGQADSIFIQTSSGVNVLIDGGNNSDGERVVSYLKAQGVKRLDAVVATHPHEDHIGGLDRVLNEFPVDRVYMPNAVTTTRTYEDFLLAVKGAKARVIQAKAGVKLDVPGLEGVFLAPNGDYYEDLNNYSAVLKVTFGSVSFLFAGDAEFVSEAEMLKAGYDLRANVLKVGHHGSDSSTSSAFLAKVSPEYAVICVGAGNDFGHPSDTVLKRLSDARVKVYRTDRDGNIVMRSNGKQISVSLNSSATGYGEGPSREVTAAAASQLYSRNCDDAAASPNG</sequence>
<dbReference type="Gene3D" id="3.60.15.10">
    <property type="entry name" value="Ribonuclease Z/Hydroxyacylglutathione hydrolase-like"/>
    <property type="match status" value="1"/>
</dbReference>
<protein>
    <submittedName>
        <fullName evidence="2">MBL fold metallo-hydrolase</fullName>
    </submittedName>
</protein>
<dbReference type="Pfam" id="PF00753">
    <property type="entry name" value="Lactamase_B"/>
    <property type="match status" value="1"/>
</dbReference>
<dbReference type="PANTHER" id="PTHR30619:SF7">
    <property type="entry name" value="BETA-LACTAMASE DOMAIN PROTEIN"/>
    <property type="match status" value="1"/>
</dbReference>
<accession>A0AAT9LBV9</accession>
<dbReference type="SUPFAM" id="SSF56281">
    <property type="entry name" value="Metallo-hydrolase/oxidoreductase"/>
    <property type="match status" value="1"/>
</dbReference>
<organism evidence="2">
    <name type="scientific">Candidatus Fermentithermobacillus carboniphilus</name>
    <dbReference type="NCBI Taxonomy" id="3085328"/>
    <lineage>
        <taxon>Bacteria</taxon>
        <taxon>Bacillati</taxon>
        <taxon>Bacillota</taxon>
        <taxon>Candidatus Fermentithermobacillia</taxon>
        <taxon>Candidatus Fermentithermobacillales</taxon>
        <taxon>Candidatus Fermentithermobacillaceae</taxon>
        <taxon>Candidatus Fermentithermobacillus</taxon>
    </lineage>
</organism>
<reference evidence="2" key="1">
    <citation type="submission" date="2020-10" db="EMBL/GenBank/DDBJ databases">
        <authorList>
            <person name="Kadnikov V."/>
            <person name="Beletsky A.V."/>
            <person name="Mardanov A.V."/>
            <person name="Karnachuk O.V."/>
            <person name="Ravin N.V."/>
        </authorList>
    </citation>
    <scope>NUCLEOTIDE SEQUENCE</scope>
    <source>
        <strain evidence="2">Bu02</strain>
    </source>
</reference>
<dbReference type="InterPro" id="IPR052159">
    <property type="entry name" value="Competence_DNA_uptake"/>
</dbReference>
<gene>
    <name evidence="2" type="ORF">IMF26_00160</name>
</gene>
<evidence type="ECO:0000313" key="2">
    <source>
        <dbReference type="EMBL" id="QUL98560.1"/>
    </source>
</evidence>
<dbReference type="AlphaFoldDB" id="A0AAT9LBV9"/>
<dbReference type="CDD" id="cd07731">
    <property type="entry name" value="ComA-like_MBL-fold"/>
    <property type="match status" value="1"/>
</dbReference>
<proteinExistence type="predicted"/>
<dbReference type="InterPro" id="IPR035681">
    <property type="entry name" value="ComA-like_MBL"/>
</dbReference>
<feature type="domain" description="Metallo-beta-lactamase" evidence="1">
    <location>
        <begin position="43"/>
        <end position="237"/>
    </location>
</feature>
<dbReference type="InterPro" id="IPR001279">
    <property type="entry name" value="Metallo-B-lactamas"/>
</dbReference>
<evidence type="ECO:0000259" key="1">
    <source>
        <dbReference type="SMART" id="SM00849"/>
    </source>
</evidence>
<dbReference type="KEGG" id="fcz:IMF26_00160"/>
<dbReference type="EMBL" id="CP062796">
    <property type="protein sequence ID" value="QUL98560.1"/>
    <property type="molecule type" value="Genomic_DNA"/>
</dbReference>
<dbReference type="SMART" id="SM00849">
    <property type="entry name" value="Lactamase_B"/>
    <property type="match status" value="1"/>
</dbReference>
<name>A0AAT9LBV9_9FIRM</name>
<dbReference type="InterPro" id="IPR036866">
    <property type="entry name" value="RibonucZ/Hydroxyglut_hydro"/>
</dbReference>
<reference evidence="2" key="2">
    <citation type="journal article" date="2023" name="Biology">
        <title>Prokaryotic Life Associated with Coal-Fire Gas Vents Revealed by Metagenomics.</title>
        <authorList>
            <person name="Kadnikov V.V."/>
            <person name="Mardanov A.V."/>
            <person name="Beletsky A.V."/>
            <person name="Karnachuk O.V."/>
            <person name="Ravin N.V."/>
        </authorList>
    </citation>
    <scope>NUCLEOTIDE SEQUENCE</scope>
    <source>
        <strain evidence="2">Bu02</strain>
    </source>
</reference>
<dbReference type="PANTHER" id="PTHR30619">
    <property type="entry name" value="DNA INTERNALIZATION/COMPETENCE PROTEIN COMEC/REC2"/>
    <property type="match status" value="1"/>
</dbReference>